<feature type="transmembrane region" description="Helical" evidence="2">
    <location>
        <begin position="475"/>
        <end position="496"/>
    </location>
</feature>
<feature type="transmembrane region" description="Helical" evidence="2">
    <location>
        <begin position="78"/>
        <end position="103"/>
    </location>
</feature>
<feature type="transmembrane region" description="Helical" evidence="2">
    <location>
        <begin position="12"/>
        <end position="32"/>
    </location>
</feature>
<feature type="transmembrane region" description="Helical" evidence="2">
    <location>
        <begin position="385"/>
        <end position="406"/>
    </location>
</feature>
<comment type="caution">
    <text evidence="3">The sequence shown here is derived from an EMBL/GenBank/DDBJ whole genome shotgun (WGS) entry which is preliminary data.</text>
</comment>
<dbReference type="Proteomes" id="UP000649753">
    <property type="component" value="Unassembled WGS sequence"/>
</dbReference>
<evidence type="ECO:0000313" key="3">
    <source>
        <dbReference type="EMBL" id="MBE1484759.1"/>
    </source>
</evidence>
<gene>
    <name evidence="3" type="ORF">H4W31_000397</name>
</gene>
<protein>
    <submittedName>
        <fullName evidence="3">MFS family permease</fullName>
    </submittedName>
</protein>
<keyword evidence="4" id="KW-1185">Reference proteome</keyword>
<evidence type="ECO:0000313" key="4">
    <source>
        <dbReference type="Proteomes" id="UP000649753"/>
    </source>
</evidence>
<dbReference type="AlphaFoldDB" id="A0A927LZG0"/>
<accession>A0A927LZG0</accession>
<organism evidence="3 4">
    <name type="scientific">Plantactinospora soyae</name>
    <dbReference type="NCBI Taxonomy" id="1544732"/>
    <lineage>
        <taxon>Bacteria</taxon>
        <taxon>Bacillati</taxon>
        <taxon>Actinomycetota</taxon>
        <taxon>Actinomycetes</taxon>
        <taxon>Micromonosporales</taxon>
        <taxon>Micromonosporaceae</taxon>
        <taxon>Plantactinospora</taxon>
    </lineage>
</organism>
<dbReference type="EMBL" id="JADBEB010000001">
    <property type="protein sequence ID" value="MBE1484759.1"/>
    <property type="molecule type" value="Genomic_DNA"/>
</dbReference>
<feature type="transmembrane region" description="Helical" evidence="2">
    <location>
        <begin position="359"/>
        <end position="378"/>
    </location>
</feature>
<feature type="transmembrane region" description="Helical" evidence="2">
    <location>
        <begin position="52"/>
        <end position="71"/>
    </location>
</feature>
<dbReference type="RefSeq" id="WP_192765070.1">
    <property type="nucleotide sequence ID" value="NZ_JADBEB010000001.1"/>
</dbReference>
<evidence type="ECO:0000256" key="1">
    <source>
        <dbReference type="SAM" id="MobiDB-lite"/>
    </source>
</evidence>
<keyword evidence="2" id="KW-0812">Transmembrane</keyword>
<proteinExistence type="predicted"/>
<sequence length="531" mass="55535">MDDDSRTRPTPPVMLAWFGHPVTVLAIVVLVVNDHLLKAAYPGLVTGKLSDFAGLLVVAPLLATVLAVLAPRLPGTSVALASLGVTGLAFTVVKATAAGATAASALWSGLTGPSVILADRTDLAALPMLGIAGWVWTRARRRPATRRAVRRFGVLVLLPGAVLAVVATSAPSYPDTVAVTVWRNQIVVGQANAYHAGDRQPETWWLSERDGRGWRRLEPAEETALEAERSGLPVGTGQGCVPGEPAHCYRVVSGQLRVEESTDTGTTWRTSWEVPDEVRRYLIRSYDDLGDLEVYLSSQALIVHPTSAGHVVVVANGRDGVAVRDPDGRWTRVGFDGYGGAARRADPSGIDPGALAREIVLALLVALAVMGLGGWLAARRGRVTVIWFGIPLVLGCVGGLVGIPGMGSDEVIAVLGRLLVVLGPLMALTGAVGILVFAGRALPVRWLLLIILIGLASGVGWLAPFVAWANGAIGYRNAALLGSACALVGIAAAGWLGHRFGRPPLPNTEPPVPRAEPPYPATPFGPPPAAS</sequence>
<feature type="transmembrane region" description="Helical" evidence="2">
    <location>
        <begin position="152"/>
        <end position="173"/>
    </location>
</feature>
<name>A0A927LZG0_9ACTN</name>
<keyword evidence="2" id="KW-1133">Transmembrane helix</keyword>
<feature type="transmembrane region" description="Helical" evidence="2">
    <location>
        <begin position="418"/>
        <end position="439"/>
    </location>
</feature>
<keyword evidence="2" id="KW-0472">Membrane</keyword>
<evidence type="ECO:0000256" key="2">
    <source>
        <dbReference type="SAM" id="Phobius"/>
    </source>
</evidence>
<feature type="transmembrane region" description="Helical" evidence="2">
    <location>
        <begin position="123"/>
        <end position="140"/>
    </location>
</feature>
<feature type="transmembrane region" description="Helical" evidence="2">
    <location>
        <begin position="446"/>
        <end position="469"/>
    </location>
</feature>
<dbReference type="SUPFAM" id="SSF110296">
    <property type="entry name" value="Oligoxyloglucan reducing end-specific cellobiohydrolase"/>
    <property type="match status" value="1"/>
</dbReference>
<feature type="region of interest" description="Disordered" evidence="1">
    <location>
        <begin position="506"/>
        <end position="531"/>
    </location>
</feature>
<reference evidence="3" key="1">
    <citation type="submission" date="2020-10" db="EMBL/GenBank/DDBJ databases">
        <title>Sequencing the genomes of 1000 actinobacteria strains.</title>
        <authorList>
            <person name="Klenk H.-P."/>
        </authorList>
    </citation>
    <scope>NUCLEOTIDE SEQUENCE</scope>
    <source>
        <strain evidence="3">DSM 46832</strain>
    </source>
</reference>